<evidence type="ECO:0000256" key="2">
    <source>
        <dbReference type="ARBA" id="ARBA00013147"/>
    </source>
</evidence>
<dbReference type="GO" id="GO:0009094">
    <property type="term" value="P:L-phenylalanine biosynthetic process"/>
    <property type="evidence" value="ECO:0007669"/>
    <property type="project" value="UniProtKB-UniPathway"/>
</dbReference>
<dbReference type="SUPFAM" id="SSF53850">
    <property type="entry name" value="Periplasmic binding protein-like II"/>
    <property type="match status" value="1"/>
</dbReference>
<dbReference type="STRING" id="1562970.ING2E5B_2058"/>
<gene>
    <name evidence="11" type="ORF">ING2E5B_2058</name>
</gene>
<keyword evidence="12" id="KW-1185">Reference proteome</keyword>
<dbReference type="CDD" id="cd13631">
    <property type="entry name" value="PBP2_Ct-PDT_like"/>
    <property type="match status" value="1"/>
</dbReference>
<dbReference type="GO" id="GO:0004664">
    <property type="term" value="F:prephenate dehydratase activity"/>
    <property type="evidence" value="ECO:0007669"/>
    <property type="project" value="UniProtKB-EC"/>
</dbReference>
<keyword evidence="3" id="KW-0028">Amino-acid biosynthesis</keyword>
<evidence type="ECO:0000256" key="1">
    <source>
        <dbReference type="ARBA" id="ARBA00004741"/>
    </source>
</evidence>
<organism evidence="11 12">
    <name type="scientific">Fermentimonas caenicola</name>
    <dbReference type="NCBI Taxonomy" id="1562970"/>
    <lineage>
        <taxon>Bacteria</taxon>
        <taxon>Pseudomonadati</taxon>
        <taxon>Bacteroidota</taxon>
        <taxon>Bacteroidia</taxon>
        <taxon>Bacteroidales</taxon>
        <taxon>Dysgonomonadaceae</taxon>
        <taxon>Fermentimonas</taxon>
    </lineage>
</organism>
<dbReference type="KEGG" id="pbt:ING2E5B_2058"/>
<comment type="pathway">
    <text evidence="1">Amino-acid biosynthesis; L-phenylalanine biosynthesis; phenylpyruvate from prephenate: step 1/1.</text>
</comment>
<dbReference type="CDD" id="cd04905">
    <property type="entry name" value="ACT_CM-PDT"/>
    <property type="match status" value="1"/>
</dbReference>
<dbReference type="InterPro" id="IPR002912">
    <property type="entry name" value="ACT_dom"/>
</dbReference>
<dbReference type="PANTHER" id="PTHR21022:SF19">
    <property type="entry name" value="PREPHENATE DEHYDRATASE-RELATED"/>
    <property type="match status" value="1"/>
</dbReference>
<dbReference type="AlphaFoldDB" id="A0A098C4D3"/>
<dbReference type="EC" id="4.2.1.51" evidence="2"/>
<dbReference type="PROSITE" id="PS51671">
    <property type="entry name" value="ACT"/>
    <property type="match status" value="1"/>
</dbReference>
<dbReference type="PROSITE" id="PS51171">
    <property type="entry name" value="PREPHENATE_DEHYDR_3"/>
    <property type="match status" value="1"/>
</dbReference>
<keyword evidence="4" id="KW-0057">Aromatic amino acid biosynthesis</keyword>
<keyword evidence="5" id="KW-0584">Phenylalanine biosynthesis</keyword>
<evidence type="ECO:0000256" key="4">
    <source>
        <dbReference type="ARBA" id="ARBA00023141"/>
    </source>
</evidence>
<dbReference type="UniPathway" id="UPA00121">
    <property type="reaction ID" value="UER00345"/>
</dbReference>
<evidence type="ECO:0000259" key="10">
    <source>
        <dbReference type="PROSITE" id="PS51671"/>
    </source>
</evidence>
<dbReference type="InterPro" id="IPR008242">
    <property type="entry name" value="Chor_mutase/pphenate_deHydtase"/>
</dbReference>
<dbReference type="Gene3D" id="3.40.190.10">
    <property type="entry name" value="Periplasmic binding protein-like II"/>
    <property type="match status" value="2"/>
</dbReference>
<evidence type="ECO:0000256" key="8">
    <source>
        <dbReference type="PIRSR" id="PIRSR001500-2"/>
    </source>
</evidence>
<dbReference type="Proteomes" id="UP000032417">
    <property type="component" value="Chromosome 1"/>
</dbReference>
<evidence type="ECO:0000256" key="7">
    <source>
        <dbReference type="ARBA" id="ARBA00047848"/>
    </source>
</evidence>
<dbReference type="GO" id="GO:0005737">
    <property type="term" value="C:cytoplasm"/>
    <property type="evidence" value="ECO:0007669"/>
    <property type="project" value="TreeGrafter"/>
</dbReference>
<protein>
    <recommendedName>
        <fullName evidence="2">prephenate dehydratase</fullName>
        <ecNumber evidence="2">4.2.1.51</ecNumber>
    </recommendedName>
</protein>
<dbReference type="HOGENOM" id="CLU_035008_1_0_10"/>
<dbReference type="OrthoDB" id="9802281at2"/>
<dbReference type="InterPro" id="IPR045865">
    <property type="entry name" value="ACT-like_dom_sf"/>
</dbReference>
<evidence type="ECO:0000256" key="5">
    <source>
        <dbReference type="ARBA" id="ARBA00023222"/>
    </source>
</evidence>
<evidence type="ECO:0000256" key="3">
    <source>
        <dbReference type="ARBA" id="ARBA00022605"/>
    </source>
</evidence>
<dbReference type="Pfam" id="PF00800">
    <property type="entry name" value="PDT"/>
    <property type="match status" value="1"/>
</dbReference>
<dbReference type="SUPFAM" id="SSF55021">
    <property type="entry name" value="ACT-like"/>
    <property type="match status" value="1"/>
</dbReference>
<dbReference type="EMBL" id="LN515532">
    <property type="protein sequence ID" value="CEA16787.1"/>
    <property type="molecule type" value="Genomic_DNA"/>
</dbReference>
<evidence type="ECO:0000313" key="12">
    <source>
        <dbReference type="Proteomes" id="UP000032417"/>
    </source>
</evidence>
<dbReference type="PANTHER" id="PTHR21022">
    <property type="entry name" value="PREPHENATE DEHYDRATASE P PROTEIN"/>
    <property type="match status" value="1"/>
</dbReference>
<dbReference type="Gene3D" id="3.30.70.260">
    <property type="match status" value="1"/>
</dbReference>
<dbReference type="PATRIC" id="fig|1562970.3.peg.2033"/>
<evidence type="ECO:0000259" key="9">
    <source>
        <dbReference type="PROSITE" id="PS51171"/>
    </source>
</evidence>
<keyword evidence="6" id="KW-0456">Lyase</keyword>
<proteinExistence type="predicted"/>
<feature type="site" description="Essential for prephenate dehydratase activity" evidence="8">
    <location>
        <position position="174"/>
    </location>
</feature>
<dbReference type="PIRSF" id="PIRSF001500">
    <property type="entry name" value="Chor_mut_pdt_Ppr"/>
    <property type="match status" value="1"/>
</dbReference>
<accession>A0A098C4D3</accession>
<comment type="catalytic activity">
    <reaction evidence="7">
        <text>prephenate + H(+) = 3-phenylpyruvate + CO2 + H2O</text>
        <dbReference type="Rhea" id="RHEA:21648"/>
        <dbReference type="ChEBI" id="CHEBI:15377"/>
        <dbReference type="ChEBI" id="CHEBI:15378"/>
        <dbReference type="ChEBI" id="CHEBI:16526"/>
        <dbReference type="ChEBI" id="CHEBI:18005"/>
        <dbReference type="ChEBI" id="CHEBI:29934"/>
        <dbReference type="EC" id="4.2.1.51"/>
    </reaction>
</comment>
<evidence type="ECO:0000256" key="6">
    <source>
        <dbReference type="ARBA" id="ARBA00023239"/>
    </source>
</evidence>
<feature type="domain" description="ACT" evidence="10">
    <location>
        <begin position="198"/>
        <end position="274"/>
    </location>
</feature>
<sequence>MKRVAIQGGVGAYHEIAAREYFKGEELEIVPCSTFKDIFIEAEKDPDLIGIMAIENTIAGSLLQNHDLLKLNKLQIAGEQKQRISHSLAVLPGVKIDEVQEVMSHPMALMQCEEFLDTLTGIKIVEHDDTALAARDIKEKNMRSTAAICSSLAAKIYGLDILAEGIETNKRNFTRFLILAKGDMLREVQKENNINKSSLVFILPHNEGSLSKVLSVLSFYGINLTRIQSLPIVGREWEYQFYIDLTFSDYNRYKQSIDAIMPLISNLKVLGEYREEKHKMNQDQ</sequence>
<evidence type="ECO:0000313" key="11">
    <source>
        <dbReference type="EMBL" id="CEA16787.1"/>
    </source>
</evidence>
<reference evidence="11 12" key="1">
    <citation type="submission" date="2014-08" db="EMBL/GenBank/DDBJ databases">
        <authorList>
            <person name="Wibberg D."/>
        </authorList>
    </citation>
    <scope>NUCLEOTIDE SEQUENCE [LARGE SCALE GENOMIC DNA]</scope>
    <source>
        <strain evidence="12">ING2-E5B</strain>
    </source>
</reference>
<name>A0A098C4D3_9BACT</name>
<feature type="domain" description="Prephenate dehydratase" evidence="9">
    <location>
        <begin position="3"/>
        <end position="181"/>
    </location>
</feature>
<dbReference type="InterPro" id="IPR001086">
    <property type="entry name" value="Preph_deHydtase"/>
</dbReference>